<comment type="caution">
    <text evidence="8">Lacks conserved residue(s) required for the propagation of feature annotation.</text>
</comment>
<feature type="transmembrane region" description="Helical" evidence="8">
    <location>
        <begin position="208"/>
        <end position="229"/>
    </location>
</feature>
<dbReference type="SUPFAM" id="SSF103473">
    <property type="entry name" value="MFS general substrate transporter"/>
    <property type="match status" value="1"/>
</dbReference>
<organism evidence="10 11">
    <name type="scientific">Rosenbergiella australiborealis</name>
    <dbReference type="NCBI Taxonomy" id="1544696"/>
    <lineage>
        <taxon>Bacteria</taxon>
        <taxon>Pseudomonadati</taxon>
        <taxon>Pseudomonadota</taxon>
        <taxon>Gammaproteobacteria</taxon>
        <taxon>Enterobacterales</taxon>
        <taxon>Erwiniaceae</taxon>
        <taxon>Rosenbergiella</taxon>
    </lineage>
</organism>
<gene>
    <name evidence="10" type="ORF">HGT73_02745</name>
</gene>
<keyword evidence="8" id="KW-0997">Cell inner membrane</keyword>
<comment type="caution">
    <text evidence="10">The sequence shown here is derived from an EMBL/GenBank/DDBJ whole genome shotgun (WGS) entry which is preliminary data.</text>
</comment>
<dbReference type="Proteomes" id="UP000786875">
    <property type="component" value="Unassembled WGS sequence"/>
</dbReference>
<evidence type="ECO:0000256" key="5">
    <source>
        <dbReference type="ARBA" id="ARBA00022692"/>
    </source>
</evidence>
<feature type="transmembrane region" description="Helical" evidence="8">
    <location>
        <begin position="45"/>
        <end position="65"/>
    </location>
</feature>
<dbReference type="InterPro" id="IPR004812">
    <property type="entry name" value="Efflux_drug-R_Bcr/CmlA"/>
</dbReference>
<evidence type="ECO:0000256" key="6">
    <source>
        <dbReference type="ARBA" id="ARBA00022989"/>
    </source>
</evidence>
<dbReference type="InterPro" id="IPR005829">
    <property type="entry name" value="Sugar_transporter_CS"/>
</dbReference>
<protein>
    <recommendedName>
        <fullName evidence="8">Bcr/CflA family efflux transporter</fullName>
    </recommendedName>
</protein>
<reference evidence="10 11" key="1">
    <citation type="submission" date="2020-04" db="EMBL/GenBank/DDBJ databases">
        <title>Genome sequencing of Rosenbergiella species.</title>
        <authorList>
            <person name="Alvarez-Perez S."/>
            <person name="Lievens B."/>
        </authorList>
    </citation>
    <scope>NUCLEOTIDE SEQUENCE [LARGE SCALE GENOMIC DNA]</scope>
    <source>
        <strain evidence="10 11">CdVSA20.1</strain>
    </source>
</reference>
<dbReference type="Pfam" id="PF07690">
    <property type="entry name" value="MFS_1"/>
    <property type="match status" value="1"/>
</dbReference>
<dbReference type="NCBIfam" id="TIGR00710">
    <property type="entry name" value="efflux_Bcr_CflA"/>
    <property type="match status" value="1"/>
</dbReference>
<name>A0ABS5T1V3_9GAMM</name>
<feature type="domain" description="Major facilitator superfamily (MFS) profile" evidence="9">
    <location>
        <begin position="7"/>
        <end position="390"/>
    </location>
</feature>
<evidence type="ECO:0000256" key="3">
    <source>
        <dbReference type="ARBA" id="ARBA00022448"/>
    </source>
</evidence>
<evidence type="ECO:0000256" key="8">
    <source>
        <dbReference type="RuleBase" id="RU365088"/>
    </source>
</evidence>
<dbReference type="RefSeq" id="WP_214212144.1">
    <property type="nucleotide sequence ID" value="NZ_JABBFO010000002.1"/>
</dbReference>
<keyword evidence="6 8" id="KW-1133">Transmembrane helix</keyword>
<evidence type="ECO:0000259" key="9">
    <source>
        <dbReference type="PROSITE" id="PS50850"/>
    </source>
</evidence>
<feature type="transmembrane region" description="Helical" evidence="8">
    <location>
        <begin position="343"/>
        <end position="362"/>
    </location>
</feature>
<evidence type="ECO:0000256" key="2">
    <source>
        <dbReference type="ARBA" id="ARBA00006236"/>
    </source>
</evidence>
<dbReference type="InterPro" id="IPR036259">
    <property type="entry name" value="MFS_trans_sf"/>
</dbReference>
<accession>A0ABS5T1V3</accession>
<comment type="similarity">
    <text evidence="2 8">Belongs to the major facilitator superfamily. Bcr/CmlA family.</text>
</comment>
<evidence type="ECO:0000256" key="1">
    <source>
        <dbReference type="ARBA" id="ARBA00004651"/>
    </source>
</evidence>
<dbReference type="InterPro" id="IPR011701">
    <property type="entry name" value="MFS"/>
</dbReference>
<dbReference type="Gene3D" id="1.20.1720.10">
    <property type="entry name" value="Multidrug resistance protein D"/>
    <property type="match status" value="1"/>
</dbReference>
<keyword evidence="7 8" id="KW-0472">Membrane</keyword>
<feature type="transmembrane region" description="Helical" evidence="8">
    <location>
        <begin position="72"/>
        <end position="92"/>
    </location>
</feature>
<feature type="transmembrane region" description="Helical" evidence="8">
    <location>
        <begin position="131"/>
        <end position="157"/>
    </location>
</feature>
<sequence length="402" mass="42578">MISPRYFIALLLSLVLLSPLGIDLFLPTLPQIASGLKTSVSHIQLTIPLFLLVMGVGQLISGPLVDNYGRKPIAILGLILYLIGCAGAAMATNWPLFLIARVIQGMAVCCTAVVAFSGVRDRLAGDDAARAYSFLNGSLNIVPALAPLLGGMLAQYWGWRAPFGFLFLYALVLMIVVHYGLPETRPPGTLKSALFPARTYGQIVKKPAFLAFTFSIAGALGMVLTYVSLAPMVLMEQARLSPLSFSLIFGGNGLWIMLMSAVANRMIPRCGRPFCLLIGALSMLMAGMVIVIEPYLLAPSVLSHWLSYMLPVALSVAGLAFIMGPATSYALAPFQNNAGVASALLGFIQMSGGAGGSLLVLLLPLSPYAALGLMMLISGLLSTLAWLTSLKIKGTLTSINSH</sequence>
<keyword evidence="5 8" id="KW-0812">Transmembrane</keyword>
<feature type="transmembrane region" description="Helical" evidence="8">
    <location>
        <begin position="163"/>
        <end position="181"/>
    </location>
</feature>
<comment type="subcellular location">
    <subcellularLocation>
        <location evidence="8">Cell inner membrane</location>
        <topology evidence="8">Multi-pass membrane protein</topology>
    </subcellularLocation>
    <subcellularLocation>
        <location evidence="1">Cell membrane</location>
        <topology evidence="1">Multi-pass membrane protein</topology>
    </subcellularLocation>
</comment>
<evidence type="ECO:0000256" key="4">
    <source>
        <dbReference type="ARBA" id="ARBA00022475"/>
    </source>
</evidence>
<dbReference type="EMBL" id="JABBFO010000002">
    <property type="protein sequence ID" value="MBT0726310.1"/>
    <property type="molecule type" value="Genomic_DNA"/>
</dbReference>
<evidence type="ECO:0000313" key="10">
    <source>
        <dbReference type="EMBL" id="MBT0726310.1"/>
    </source>
</evidence>
<keyword evidence="11" id="KW-1185">Reference proteome</keyword>
<dbReference type="CDD" id="cd17320">
    <property type="entry name" value="MFS_MdfA_MDR_like"/>
    <property type="match status" value="1"/>
</dbReference>
<dbReference type="PANTHER" id="PTHR23502:SF70">
    <property type="entry name" value="BCR_CFLA FAMILY EFFLUX TRANSPORTER"/>
    <property type="match status" value="1"/>
</dbReference>
<dbReference type="PROSITE" id="PS00216">
    <property type="entry name" value="SUGAR_TRANSPORT_1"/>
    <property type="match status" value="1"/>
</dbReference>
<evidence type="ECO:0000256" key="7">
    <source>
        <dbReference type="ARBA" id="ARBA00023136"/>
    </source>
</evidence>
<keyword evidence="4" id="KW-1003">Cell membrane</keyword>
<keyword evidence="3 8" id="KW-0813">Transport</keyword>
<feature type="transmembrane region" description="Helical" evidence="8">
    <location>
        <begin position="98"/>
        <end position="119"/>
    </location>
</feature>
<dbReference type="InterPro" id="IPR020846">
    <property type="entry name" value="MFS_dom"/>
</dbReference>
<feature type="transmembrane region" description="Helical" evidence="8">
    <location>
        <begin position="368"/>
        <end position="387"/>
    </location>
</feature>
<feature type="transmembrane region" description="Helical" evidence="8">
    <location>
        <begin position="274"/>
        <end position="296"/>
    </location>
</feature>
<feature type="transmembrane region" description="Helical" evidence="8">
    <location>
        <begin position="308"/>
        <end position="331"/>
    </location>
</feature>
<evidence type="ECO:0000313" key="11">
    <source>
        <dbReference type="Proteomes" id="UP000786875"/>
    </source>
</evidence>
<proteinExistence type="inferred from homology"/>
<dbReference type="PANTHER" id="PTHR23502">
    <property type="entry name" value="MAJOR FACILITATOR SUPERFAMILY"/>
    <property type="match status" value="1"/>
</dbReference>
<feature type="transmembrane region" description="Helical" evidence="8">
    <location>
        <begin position="241"/>
        <end position="262"/>
    </location>
</feature>
<dbReference type="PROSITE" id="PS50850">
    <property type="entry name" value="MFS"/>
    <property type="match status" value="1"/>
</dbReference>